<reference evidence="5" key="2">
    <citation type="submission" date="2021-03" db="EMBL/GenBank/DDBJ databases">
        <title>Human Oral Microbial Genomes.</title>
        <authorList>
            <person name="Johnston C.D."/>
            <person name="Chen T."/>
            <person name="Dewhirst F.E."/>
        </authorList>
    </citation>
    <scope>NUCLEOTIDE SEQUENCE</scope>
    <source>
        <strain evidence="5">F0714</strain>
    </source>
</reference>
<evidence type="ECO:0000313" key="7">
    <source>
        <dbReference type="Proteomes" id="UP000273044"/>
    </source>
</evidence>
<dbReference type="EMBL" id="CP072385">
    <property type="protein sequence ID" value="QUC10660.1"/>
    <property type="molecule type" value="Genomic_DNA"/>
</dbReference>
<sequence>MTSATHLVGTRWEHIARRSVENIAGCPMPGWNLCAASSIVMEIDSGQPMPNGNQPMMWLVLNGTITSMVTIKGKSHIASYMQQGDIFLNTNPREFSEMLGLPTNHQIMDSPLALSRKRALAKENSIIVGTPIRLLSALAKRHPEWYRFTTAALLRLVAYHTHREYQFLTMSTEERYLAFLQEYPRLAARMSQREVAQYLGLTPVGLNRVVSRLRQRGAIPRPASREHTA</sequence>
<keyword evidence="7" id="KW-1185">Reference proteome</keyword>
<protein>
    <submittedName>
        <fullName evidence="5">Crp/Fnr family transcriptional regulator</fullName>
    </submittedName>
</protein>
<dbReference type="AlphaFoldDB" id="A0A3N4D601"/>
<dbReference type="InterPro" id="IPR036390">
    <property type="entry name" value="WH_DNA-bd_sf"/>
</dbReference>
<feature type="domain" description="HTH crp-type" evidence="4">
    <location>
        <begin position="184"/>
        <end position="220"/>
    </location>
</feature>
<dbReference type="SUPFAM" id="SSF51206">
    <property type="entry name" value="cAMP-binding domain-like"/>
    <property type="match status" value="1"/>
</dbReference>
<evidence type="ECO:0000259" key="4">
    <source>
        <dbReference type="Pfam" id="PF13545"/>
    </source>
</evidence>
<dbReference type="GeneID" id="64406045"/>
<evidence type="ECO:0000256" key="3">
    <source>
        <dbReference type="ARBA" id="ARBA00023163"/>
    </source>
</evidence>
<dbReference type="InterPro" id="IPR012318">
    <property type="entry name" value="HTH_CRP"/>
</dbReference>
<dbReference type="InterPro" id="IPR018490">
    <property type="entry name" value="cNMP-bd_dom_sf"/>
</dbReference>
<dbReference type="GO" id="GO:0003677">
    <property type="term" value="F:DNA binding"/>
    <property type="evidence" value="ECO:0007669"/>
    <property type="project" value="UniProtKB-KW"/>
</dbReference>
<dbReference type="GO" id="GO:0006355">
    <property type="term" value="P:regulation of DNA-templated transcription"/>
    <property type="evidence" value="ECO:0007669"/>
    <property type="project" value="InterPro"/>
</dbReference>
<dbReference type="Gene3D" id="2.60.120.10">
    <property type="entry name" value="Jelly Rolls"/>
    <property type="match status" value="1"/>
</dbReference>
<keyword evidence="2" id="KW-0238">DNA-binding</keyword>
<dbReference type="InterPro" id="IPR014710">
    <property type="entry name" value="RmlC-like_jellyroll"/>
</dbReference>
<dbReference type="Proteomes" id="UP000273044">
    <property type="component" value="Chromosome"/>
</dbReference>
<accession>A0A3N4D601</accession>
<name>A0A3N4D601_9ACTN</name>
<evidence type="ECO:0000256" key="2">
    <source>
        <dbReference type="ARBA" id="ARBA00023125"/>
    </source>
</evidence>
<reference evidence="6 7" key="1">
    <citation type="submission" date="2018-12" db="EMBL/GenBank/DDBJ databases">
        <authorList>
            <consortium name="Pathogen Informatics"/>
        </authorList>
    </citation>
    <scope>NUCLEOTIDE SEQUENCE [LARGE SCALE GENOMIC DNA]</scope>
    <source>
        <strain evidence="6 7">NCTC12967</strain>
    </source>
</reference>
<proteinExistence type="predicted"/>
<keyword evidence="3" id="KW-0804">Transcription</keyword>
<dbReference type="SUPFAM" id="SSF46785">
    <property type="entry name" value="Winged helix' DNA-binding domain"/>
    <property type="match status" value="1"/>
</dbReference>
<dbReference type="RefSeq" id="WP_041696149.1">
    <property type="nucleotide sequence ID" value="NZ_CP040007.1"/>
</dbReference>
<evidence type="ECO:0000313" key="6">
    <source>
        <dbReference type="EMBL" id="VEH69283.1"/>
    </source>
</evidence>
<dbReference type="Proteomes" id="UP000677180">
    <property type="component" value="Chromosome"/>
</dbReference>
<dbReference type="Pfam" id="PF13545">
    <property type="entry name" value="HTH_Crp_2"/>
    <property type="match status" value="1"/>
</dbReference>
<evidence type="ECO:0000313" key="5">
    <source>
        <dbReference type="EMBL" id="QUC10660.1"/>
    </source>
</evidence>
<evidence type="ECO:0000256" key="1">
    <source>
        <dbReference type="ARBA" id="ARBA00023015"/>
    </source>
</evidence>
<gene>
    <name evidence="5" type="ORF">J5A53_12915</name>
    <name evidence="6" type="ORF">NCTC12967_00549</name>
</gene>
<dbReference type="OrthoDB" id="9798104at2"/>
<keyword evidence="1" id="KW-0805">Transcription regulation</keyword>
<dbReference type="EMBL" id="LR134406">
    <property type="protein sequence ID" value="VEH69283.1"/>
    <property type="molecule type" value="Genomic_DNA"/>
</dbReference>
<organism evidence="6 7">
    <name type="scientific">Arachnia propionica</name>
    <dbReference type="NCBI Taxonomy" id="1750"/>
    <lineage>
        <taxon>Bacteria</taxon>
        <taxon>Bacillati</taxon>
        <taxon>Actinomycetota</taxon>
        <taxon>Actinomycetes</taxon>
        <taxon>Propionibacteriales</taxon>
        <taxon>Propionibacteriaceae</taxon>
        <taxon>Arachnia</taxon>
    </lineage>
</organism>